<dbReference type="EMBL" id="VSRR010090783">
    <property type="protein sequence ID" value="MPC92309.1"/>
    <property type="molecule type" value="Genomic_DNA"/>
</dbReference>
<dbReference type="AlphaFoldDB" id="A0A5B7JBQ7"/>
<comment type="caution">
    <text evidence="1">The sequence shown here is derived from an EMBL/GenBank/DDBJ whole genome shotgun (WGS) entry which is preliminary data.</text>
</comment>
<sequence>MVAKSPSPPYWSWEGRQERQGREAAVVVEALGAVIGYYVGFLRRLLGSDVWWPRLSAAGYNLPGVRLKRF</sequence>
<evidence type="ECO:0000313" key="1">
    <source>
        <dbReference type="EMBL" id="MPC92309.1"/>
    </source>
</evidence>
<proteinExistence type="predicted"/>
<keyword evidence="2" id="KW-1185">Reference proteome</keyword>
<protein>
    <submittedName>
        <fullName evidence="1">Uncharacterized protein</fullName>
    </submittedName>
</protein>
<dbReference type="Proteomes" id="UP000324222">
    <property type="component" value="Unassembled WGS sequence"/>
</dbReference>
<name>A0A5B7JBQ7_PORTR</name>
<evidence type="ECO:0000313" key="2">
    <source>
        <dbReference type="Proteomes" id="UP000324222"/>
    </source>
</evidence>
<accession>A0A5B7JBQ7</accession>
<gene>
    <name evidence="1" type="ORF">E2C01_087389</name>
</gene>
<organism evidence="1 2">
    <name type="scientific">Portunus trituberculatus</name>
    <name type="common">Swimming crab</name>
    <name type="synonym">Neptunus trituberculatus</name>
    <dbReference type="NCBI Taxonomy" id="210409"/>
    <lineage>
        <taxon>Eukaryota</taxon>
        <taxon>Metazoa</taxon>
        <taxon>Ecdysozoa</taxon>
        <taxon>Arthropoda</taxon>
        <taxon>Crustacea</taxon>
        <taxon>Multicrustacea</taxon>
        <taxon>Malacostraca</taxon>
        <taxon>Eumalacostraca</taxon>
        <taxon>Eucarida</taxon>
        <taxon>Decapoda</taxon>
        <taxon>Pleocyemata</taxon>
        <taxon>Brachyura</taxon>
        <taxon>Eubrachyura</taxon>
        <taxon>Portunoidea</taxon>
        <taxon>Portunidae</taxon>
        <taxon>Portuninae</taxon>
        <taxon>Portunus</taxon>
    </lineage>
</organism>
<reference evidence="1 2" key="1">
    <citation type="submission" date="2019-05" db="EMBL/GenBank/DDBJ databases">
        <title>Another draft genome of Portunus trituberculatus and its Hox gene families provides insights of decapod evolution.</title>
        <authorList>
            <person name="Jeong J.-H."/>
            <person name="Song I."/>
            <person name="Kim S."/>
            <person name="Choi T."/>
            <person name="Kim D."/>
            <person name="Ryu S."/>
            <person name="Kim W."/>
        </authorList>
    </citation>
    <scope>NUCLEOTIDE SEQUENCE [LARGE SCALE GENOMIC DNA]</scope>
    <source>
        <tissue evidence="1">Muscle</tissue>
    </source>
</reference>